<protein>
    <submittedName>
        <fullName evidence="3">Flavin containing amine oxidoreductase</fullName>
    </submittedName>
</protein>
<dbReference type="Gene3D" id="1.10.10.1620">
    <property type="match status" value="1"/>
</dbReference>
<dbReference type="PANTHER" id="PTHR10742">
    <property type="entry name" value="FLAVIN MONOAMINE OXIDASE"/>
    <property type="match status" value="1"/>
</dbReference>
<reference evidence="3 4" key="1">
    <citation type="submission" date="2014-02" db="EMBL/GenBank/DDBJ databases">
        <title>The genome sequence of the entomopathogenic fungus Metarhizium robertsii ARSEF 2575.</title>
        <authorList>
            <person name="Giuliano Garisto Donzelli B."/>
            <person name="Roe B.A."/>
            <person name="Macmil S.L."/>
            <person name="Krasnoff S.B."/>
            <person name="Gibson D.M."/>
        </authorList>
    </citation>
    <scope>NUCLEOTIDE SEQUENCE [LARGE SCALE GENOMIC DNA]</scope>
    <source>
        <strain evidence="3 4">ARSEF 2575</strain>
    </source>
</reference>
<dbReference type="GO" id="GO:0001716">
    <property type="term" value="F:L-amino-acid oxidase activity"/>
    <property type="evidence" value="ECO:0007669"/>
    <property type="project" value="TreeGrafter"/>
</dbReference>
<dbReference type="Proteomes" id="UP000030151">
    <property type="component" value="Unassembled WGS sequence"/>
</dbReference>
<organism evidence="3 4">
    <name type="scientific">Metarhizium robertsii</name>
    <dbReference type="NCBI Taxonomy" id="568076"/>
    <lineage>
        <taxon>Eukaryota</taxon>
        <taxon>Fungi</taxon>
        <taxon>Dikarya</taxon>
        <taxon>Ascomycota</taxon>
        <taxon>Pezizomycotina</taxon>
        <taxon>Sordariomycetes</taxon>
        <taxon>Hypocreomycetidae</taxon>
        <taxon>Hypocreales</taxon>
        <taxon>Clavicipitaceae</taxon>
        <taxon>Metarhizium</taxon>
    </lineage>
</organism>
<feature type="region of interest" description="Disordered" evidence="1">
    <location>
        <begin position="1"/>
        <end position="27"/>
    </location>
</feature>
<evidence type="ECO:0000313" key="3">
    <source>
        <dbReference type="EMBL" id="EXV00325.1"/>
    </source>
</evidence>
<evidence type="ECO:0000259" key="2">
    <source>
        <dbReference type="Pfam" id="PF01593"/>
    </source>
</evidence>
<feature type="region of interest" description="Disordered" evidence="1">
    <location>
        <begin position="40"/>
        <end position="63"/>
    </location>
</feature>
<comment type="caution">
    <text evidence="3">The sequence shown here is derived from an EMBL/GenBank/DDBJ whole genome shotgun (WGS) entry which is preliminary data.</text>
</comment>
<dbReference type="Pfam" id="PF01593">
    <property type="entry name" value="Amino_oxidase"/>
    <property type="match status" value="1"/>
</dbReference>
<dbReference type="InterPro" id="IPR002937">
    <property type="entry name" value="Amino_oxidase"/>
</dbReference>
<dbReference type="HOGENOM" id="CLU_004498_8_1_1"/>
<feature type="compositionally biased region" description="Polar residues" evidence="1">
    <location>
        <begin position="50"/>
        <end position="63"/>
    </location>
</feature>
<dbReference type="AlphaFoldDB" id="A0A014QZC9"/>
<gene>
    <name evidence="3" type="ORF">X797_006385</name>
</gene>
<dbReference type="InterPro" id="IPR036188">
    <property type="entry name" value="FAD/NAD-bd_sf"/>
</dbReference>
<evidence type="ECO:0000313" key="4">
    <source>
        <dbReference type="Proteomes" id="UP000030151"/>
    </source>
</evidence>
<dbReference type="SUPFAM" id="SSF54373">
    <property type="entry name" value="FAD-linked reductases, C-terminal domain"/>
    <property type="match status" value="1"/>
</dbReference>
<feature type="domain" description="Amine oxidase" evidence="2">
    <location>
        <begin position="77"/>
        <end position="547"/>
    </location>
</feature>
<name>A0A014QZC9_9HYPO</name>
<dbReference type="EMBL" id="JELW01000013">
    <property type="protein sequence ID" value="EXV00325.1"/>
    <property type="molecule type" value="Genomic_DNA"/>
</dbReference>
<proteinExistence type="predicted"/>
<evidence type="ECO:0000256" key="1">
    <source>
        <dbReference type="SAM" id="MobiDB-lite"/>
    </source>
</evidence>
<dbReference type="eggNOG" id="KOG0029">
    <property type="taxonomic scope" value="Eukaryota"/>
</dbReference>
<dbReference type="PANTHER" id="PTHR10742:SF342">
    <property type="entry name" value="AMINE OXIDASE"/>
    <property type="match status" value="1"/>
</dbReference>
<accession>A0A014QZC9</accession>
<dbReference type="InterPro" id="IPR050281">
    <property type="entry name" value="Flavin_monoamine_oxidase"/>
</dbReference>
<sequence length="584" mass="65262">MRIKLSYVADDDSVSDGANQPAHEQVSRLPLLDCESPHREPCCDPDDAVPNSSLPDTEQSQNHVGNSHKIGIIGAGIAGLYIAMILDDLAIADLTYEILEASSRVGGRLFTHHFSSDKHDYYDVGAMRYPKVPPMRRAFRLFHDTKVPLMPYYIMDRESCPRYFNGRFFAPDDADPHHVGEGNGGSVPDFVVAQSRELLEREYAPYKEGLRQDFSTGIEELLKSDDVSTRQHLAFGGLRRARPKYDFFSIQWLERQSTYTGFFERAFSASVMRSYLTIGVSWWCIDGGSGVLIDAMRRRIRNQVETNKHVTAVTMARDMSEENNLSIHVQGEYQPRTGFSTVFSTTTLGALERIDLASLDLHPSQSEAIRAMHYEDATKVAIKFKYPWWIVHCGIRRGGMGMTDLPMRSCVYPSYNILDGPDEPSVLIASYTQGQDARRIASLIGASASDGEPLIDLILRDLATLHGQHVTYDMIKDAYTGEYHAYSWGNDGYASGAHASPSPSQVKNLLPFLTRPAAQGKFHIVGEASSLHHGWIVGALDSAYSAVHQFLRLYGLEDAIEHLEKRWGLSDEVESECQEKSGAH</sequence>
<dbReference type="Gene3D" id="3.90.660.10">
    <property type="match status" value="1"/>
</dbReference>
<dbReference type="Gene3D" id="3.50.50.60">
    <property type="entry name" value="FAD/NAD(P)-binding domain"/>
    <property type="match status" value="1"/>
</dbReference>
<dbReference type="GO" id="GO:0009063">
    <property type="term" value="P:amino acid catabolic process"/>
    <property type="evidence" value="ECO:0007669"/>
    <property type="project" value="TreeGrafter"/>
</dbReference>
<dbReference type="SUPFAM" id="SSF51905">
    <property type="entry name" value="FAD/NAD(P)-binding domain"/>
    <property type="match status" value="1"/>
</dbReference>
<dbReference type="OrthoDB" id="4932158at2759"/>